<evidence type="ECO:0000256" key="1">
    <source>
        <dbReference type="SAM" id="Coils"/>
    </source>
</evidence>
<dbReference type="Proteomes" id="UP000007110">
    <property type="component" value="Unassembled WGS sequence"/>
</dbReference>
<sequence length="187" mass="21716">MYCSRQEQFKYFNKNAFPLQESDLSPAVTPDKVEKPDEQIEELQNIKKDLEQKLSKAENESSKLVMKNQVITKRVKDLEKLVKETVDQNIKLESEIKKSTSRPALTPGVTEKLNQKVDELQKERKELEEKLQMTEQESKDFAEKAETAMEKVKEMEGLKKEAEEKIKELEFEIKSPLLPSPPISTFL</sequence>
<accession>A0A7M7N8U3</accession>
<dbReference type="RefSeq" id="XP_030832971.1">
    <property type="nucleotide sequence ID" value="XM_030977111.1"/>
</dbReference>
<dbReference type="InParanoid" id="A0A7M7N8U3"/>
<feature type="coiled-coil region" evidence="1">
    <location>
        <begin position="33"/>
        <end position="175"/>
    </location>
</feature>
<dbReference type="AlphaFoldDB" id="A0A7M7N8U3"/>
<evidence type="ECO:0000313" key="2">
    <source>
        <dbReference type="EnsemblMetazoa" id="XP_030832971"/>
    </source>
</evidence>
<keyword evidence="1" id="KW-0175">Coiled coil</keyword>
<dbReference type="EnsemblMetazoa" id="XM_030977111">
    <property type="protein sequence ID" value="XP_030832971"/>
    <property type="gene ID" value="LOC105436508"/>
</dbReference>
<evidence type="ECO:0000313" key="3">
    <source>
        <dbReference type="Proteomes" id="UP000007110"/>
    </source>
</evidence>
<dbReference type="Gene3D" id="1.10.287.1490">
    <property type="match status" value="1"/>
</dbReference>
<reference evidence="3" key="1">
    <citation type="submission" date="2015-02" db="EMBL/GenBank/DDBJ databases">
        <title>Genome sequencing for Strongylocentrotus purpuratus.</title>
        <authorList>
            <person name="Murali S."/>
            <person name="Liu Y."/>
            <person name="Vee V."/>
            <person name="English A."/>
            <person name="Wang M."/>
            <person name="Skinner E."/>
            <person name="Han Y."/>
            <person name="Muzny D.M."/>
            <person name="Worley K.C."/>
            <person name="Gibbs R.A."/>
        </authorList>
    </citation>
    <scope>NUCLEOTIDE SEQUENCE</scope>
</reference>
<dbReference type="GeneID" id="105436508"/>
<reference evidence="2" key="2">
    <citation type="submission" date="2021-01" db="UniProtKB">
        <authorList>
            <consortium name="EnsemblMetazoa"/>
        </authorList>
    </citation>
    <scope>IDENTIFICATION</scope>
</reference>
<keyword evidence="3" id="KW-1185">Reference proteome</keyword>
<dbReference type="KEGG" id="spu:105436508"/>
<proteinExistence type="predicted"/>
<organism evidence="2 3">
    <name type="scientific">Strongylocentrotus purpuratus</name>
    <name type="common">Purple sea urchin</name>
    <dbReference type="NCBI Taxonomy" id="7668"/>
    <lineage>
        <taxon>Eukaryota</taxon>
        <taxon>Metazoa</taxon>
        <taxon>Echinodermata</taxon>
        <taxon>Eleutherozoa</taxon>
        <taxon>Echinozoa</taxon>
        <taxon>Echinoidea</taxon>
        <taxon>Euechinoidea</taxon>
        <taxon>Echinacea</taxon>
        <taxon>Camarodonta</taxon>
        <taxon>Echinidea</taxon>
        <taxon>Strongylocentrotidae</taxon>
        <taxon>Strongylocentrotus</taxon>
    </lineage>
</organism>
<protein>
    <submittedName>
        <fullName evidence="2">Uncharacterized protein</fullName>
    </submittedName>
</protein>
<name>A0A7M7N8U3_STRPU</name>